<sequence>MAIVAVAGGTGDVGRTIVEALLETGKHTVFVLGRKASTTSGPNDVKSLVVDYNNIDGLTKVLDDNSIDTIISAIQMEGPGVQAQANLIVAAGKSSKAKRFIPSEYSGFAPDEAEDVAGDEFTAAQKDAIKAVKKAGLTYTRFVNGLFMDYFGQPHVPSHLRPFKWVFDMATRRVAIPGTGDELITMTYSKDMARFVARLVEEDEWPEYSLVSGSDASLNQVVALIEKALGSKLDVARDSAEDLKAGKVTDLFGGEEMYGGLDTATTAIFLGLAVVEGKALLPKEGRLNDRFPNIKVKSIEELTAEAWIGK</sequence>
<accession>A0A8K0TQW2</accession>
<evidence type="ECO:0000256" key="3">
    <source>
        <dbReference type="ARBA" id="ARBA00023002"/>
    </source>
</evidence>
<comment type="similarity">
    <text evidence="1">Belongs to the NmrA-type oxidoreductase family. Isoflavone reductase subfamily.</text>
</comment>
<dbReference type="InterPro" id="IPR051609">
    <property type="entry name" value="NmrA/Isoflavone_reductase-like"/>
</dbReference>
<dbReference type="GO" id="GO:0016491">
    <property type="term" value="F:oxidoreductase activity"/>
    <property type="evidence" value="ECO:0007669"/>
    <property type="project" value="UniProtKB-KW"/>
</dbReference>
<evidence type="ECO:0000256" key="2">
    <source>
        <dbReference type="ARBA" id="ARBA00022857"/>
    </source>
</evidence>
<dbReference type="Gene3D" id="3.90.25.10">
    <property type="entry name" value="UDP-galactose 4-epimerase, domain 1"/>
    <property type="match status" value="1"/>
</dbReference>
<gene>
    <name evidence="5" type="ORF">B0T11DRAFT_335849</name>
</gene>
<dbReference type="PANTHER" id="PTHR47706">
    <property type="entry name" value="NMRA-LIKE FAMILY PROTEIN"/>
    <property type="match status" value="1"/>
</dbReference>
<keyword evidence="3" id="KW-0560">Oxidoreductase</keyword>
<keyword evidence="2" id="KW-0521">NADP</keyword>
<dbReference type="OrthoDB" id="10000533at2759"/>
<dbReference type="InterPro" id="IPR008030">
    <property type="entry name" value="NmrA-like"/>
</dbReference>
<evidence type="ECO:0000313" key="5">
    <source>
        <dbReference type="EMBL" id="KAH7376733.1"/>
    </source>
</evidence>
<dbReference type="InterPro" id="IPR036291">
    <property type="entry name" value="NAD(P)-bd_dom_sf"/>
</dbReference>
<dbReference type="EMBL" id="JAGPXD010000001">
    <property type="protein sequence ID" value="KAH7376733.1"/>
    <property type="molecule type" value="Genomic_DNA"/>
</dbReference>
<protein>
    <recommendedName>
        <fullName evidence="4">NmrA-like domain-containing protein</fullName>
    </recommendedName>
</protein>
<dbReference type="Pfam" id="PF05368">
    <property type="entry name" value="NmrA"/>
    <property type="match status" value="1"/>
</dbReference>
<feature type="domain" description="NmrA-like" evidence="4">
    <location>
        <begin position="4"/>
        <end position="237"/>
    </location>
</feature>
<organism evidence="5 6">
    <name type="scientific">Plectosphaerella cucumerina</name>
    <dbReference type="NCBI Taxonomy" id="40658"/>
    <lineage>
        <taxon>Eukaryota</taxon>
        <taxon>Fungi</taxon>
        <taxon>Dikarya</taxon>
        <taxon>Ascomycota</taxon>
        <taxon>Pezizomycotina</taxon>
        <taxon>Sordariomycetes</taxon>
        <taxon>Hypocreomycetidae</taxon>
        <taxon>Glomerellales</taxon>
        <taxon>Plectosphaerellaceae</taxon>
        <taxon>Plectosphaerella</taxon>
    </lineage>
</organism>
<dbReference type="SUPFAM" id="SSF51735">
    <property type="entry name" value="NAD(P)-binding Rossmann-fold domains"/>
    <property type="match status" value="1"/>
</dbReference>
<evidence type="ECO:0000313" key="6">
    <source>
        <dbReference type="Proteomes" id="UP000813385"/>
    </source>
</evidence>
<dbReference type="Gene3D" id="3.40.50.720">
    <property type="entry name" value="NAD(P)-binding Rossmann-like Domain"/>
    <property type="match status" value="1"/>
</dbReference>
<dbReference type="PANTHER" id="PTHR47706:SF4">
    <property type="entry name" value="NMRA-LIKE DOMAIN-CONTAINING PROTEIN"/>
    <property type="match status" value="1"/>
</dbReference>
<evidence type="ECO:0000256" key="1">
    <source>
        <dbReference type="ARBA" id="ARBA00005725"/>
    </source>
</evidence>
<dbReference type="AlphaFoldDB" id="A0A8K0TQW2"/>
<dbReference type="Proteomes" id="UP000813385">
    <property type="component" value="Unassembled WGS sequence"/>
</dbReference>
<name>A0A8K0TQW2_9PEZI</name>
<proteinExistence type="inferred from homology"/>
<keyword evidence="6" id="KW-1185">Reference proteome</keyword>
<reference evidence="5" key="1">
    <citation type="journal article" date="2021" name="Nat. Commun.">
        <title>Genetic determinants of endophytism in the Arabidopsis root mycobiome.</title>
        <authorList>
            <person name="Mesny F."/>
            <person name="Miyauchi S."/>
            <person name="Thiergart T."/>
            <person name="Pickel B."/>
            <person name="Atanasova L."/>
            <person name="Karlsson M."/>
            <person name="Huettel B."/>
            <person name="Barry K.W."/>
            <person name="Haridas S."/>
            <person name="Chen C."/>
            <person name="Bauer D."/>
            <person name="Andreopoulos W."/>
            <person name="Pangilinan J."/>
            <person name="LaButti K."/>
            <person name="Riley R."/>
            <person name="Lipzen A."/>
            <person name="Clum A."/>
            <person name="Drula E."/>
            <person name="Henrissat B."/>
            <person name="Kohler A."/>
            <person name="Grigoriev I.V."/>
            <person name="Martin F.M."/>
            <person name="Hacquard S."/>
        </authorList>
    </citation>
    <scope>NUCLEOTIDE SEQUENCE</scope>
    <source>
        <strain evidence="5">MPI-CAGE-AT-0016</strain>
    </source>
</reference>
<evidence type="ECO:0000259" key="4">
    <source>
        <dbReference type="Pfam" id="PF05368"/>
    </source>
</evidence>
<comment type="caution">
    <text evidence="5">The sequence shown here is derived from an EMBL/GenBank/DDBJ whole genome shotgun (WGS) entry which is preliminary data.</text>
</comment>